<gene>
    <name evidence="1" type="ORF">FGIG_03691</name>
</gene>
<protein>
    <submittedName>
        <fullName evidence="1">Uncharacterized protein</fullName>
    </submittedName>
</protein>
<evidence type="ECO:0000313" key="1">
    <source>
        <dbReference type="EMBL" id="TPP58034.1"/>
    </source>
</evidence>
<accession>A0A504YA99</accession>
<comment type="caution">
    <text evidence="1">The sequence shown here is derived from an EMBL/GenBank/DDBJ whole genome shotgun (WGS) entry which is preliminary data.</text>
</comment>
<evidence type="ECO:0000313" key="2">
    <source>
        <dbReference type="Proteomes" id="UP000316759"/>
    </source>
</evidence>
<sequence length="161" mass="18535">MSFPDHLQHVQLQHNPADANSRGISNLEELRPWVRRTQLLEDPEREVAGVLAYGELPARVEVKRVVICLNAIDKNQNPQLIFSSDWMKLLEVVECFICFESYLLCHSGRKNSVDIVTGPLRHIEIKDQRDVARELERNECADVLMFSREKETGSPRRKGSL</sequence>
<name>A0A504YA99_FASGI</name>
<proteinExistence type="predicted"/>
<organism evidence="1 2">
    <name type="scientific">Fasciola gigantica</name>
    <name type="common">Giant liver fluke</name>
    <dbReference type="NCBI Taxonomy" id="46835"/>
    <lineage>
        <taxon>Eukaryota</taxon>
        <taxon>Metazoa</taxon>
        <taxon>Spiralia</taxon>
        <taxon>Lophotrochozoa</taxon>
        <taxon>Platyhelminthes</taxon>
        <taxon>Trematoda</taxon>
        <taxon>Digenea</taxon>
        <taxon>Plagiorchiida</taxon>
        <taxon>Echinostomata</taxon>
        <taxon>Echinostomatoidea</taxon>
        <taxon>Fasciolidae</taxon>
        <taxon>Fasciola</taxon>
    </lineage>
</organism>
<dbReference type="Proteomes" id="UP000316759">
    <property type="component" value="Unassembled WGS sequence"/>
</dbReference>
<dbReference type="EMBL" id="SUNJ01012473">
    <property type="protein sequence ID" value="TPP58034.1"/>
    <property type="molecule type" value="Genomic_DNA"/>
</dbReference>
<dbReference type="AlphaFoldDB" id="A0A504YA99"/>
<reference evidence="1 2" key="1">
    <citation type="submission" date="2019-04" db="EMBL/GenBank/DDBJ databases">
        <title>Annotation for the trematode Fasciola gigantica.</title>
        <authorList>
            <person name="Choi Y.-J."/>
        </authorList>
    </citation>
    <scope>NUCLEOTIDE SEQUENCE [LARGE SCALE GENOMIC DNA]</scope>
    <source>
        <strain evidence="1">Uganda_cow_1</strain>
    </source>
</reference>
<keyword evidence="2" id="KW-1185">Reference proteome</keyword>